<organism evidence="2">
    <name type="scientific">freshwater metagenome</name>
    <dbReference type="NCBI Taxonomy" id="449393"/>
    <lineage>
        <taxon>unclassified sequences</taxon>
        <taxon>metagenomes</taxon>
        <taxon>ecological metagenomes</taxon>
    </lineage>
</organism>
<accession>A0A6J7FN98</accession>
<sequence>MSRTARTLPTGEPDDGSRRASPRYPKRLTLDLSQDDHDALMGARYADRVPMADRIRALVSLWREDPQLAEAVSLRAQKLVPAPPGLTVLPPHDGTPEAPPGS</sequence>
<feature type="region of interest" description="Disordered" evidence="1">
    <location>
        <begin position="1"/>
        <end position="25"/>
    </location>
</feature>
<feature type="region of interest" description="Disordered" evidence="1">
    <location>
        <begin position="81"/>
        <end position="102"/>
    </location>
</feature>
<dbReference type="EMBL" id="CAFBMQ010000001">
    <property type="protein sequence ID" value="CAB4896901.1"/>
    <property type="molecule type" value="Genomic_DNA"/>
</dbReference>
<evidence type="ECO:0000313" key="2">
    <source>
        <dbReference type="EMBL" id="CAB4896901.1"/>
    </source>
</evidence>
<gene>
    <name evidence="2" type="ORF">UFOPK3609_00071</name>
</gene>
<evidence type="ECO:0000256" key="1">
    <source>
        <dbReference type="SAM" id="MobiDB-lite"/>
    </source>
</evidence>
<dbReference type="AlphaFoldDB" id="A0A6J7FN98"/>
<reference evidence="2" key="1">
    <citation type="submission" date="2020-05" db="EMBL/GenBank/DDBJ databases">
        <authorList>
            <person name="Chiriac C."/>
            <person name="Salcher M."/>
            <person name="Ghai R."/>
            <person name="Kavagutti S V."/>
        </authorList>
    </citation>
    <scope>NUCLEOTIDE SEQUENCE</scope>
</reference>
<protein>
    <submittedName>
        <fullName evidence="2">Unannotated protein</fullName>
    </submittedName>
</protein>
<name>A0A6J7FN98_9ZZZZ</name>
<proteinExistence type="predicted"/>